<evidence type="ECO:0000313" key="3">
    <source>
        <dbReference type="Proteomes" id="UP000008392"/>
    </source>
</evidence>
<sequence>MWPRRMSRSDREAAPEVQDRRVVADRDYID</sequence>
<reference evidence="2 3" key="1">
    <citation type="journal article" date="2004" name="Environ. Microbiol.">
        <title>Phylogeny-function analysis of (meta)genomic libraries: screening for expression of ribosomal RNA genes by large-insert library fluorescent in situ hybridization (LIL-FISH).</title>
        <authorList>
            <person name="Leveau J.H."/>
            <person name="Gerards S."/>
            <person name="de Boer W."/>
            <person name="van Veen J.A."/>
        </authorList>
    </citation>
    <scope>NUCLEOTIDE SEQUENCE [LARGE SCALE GENOMIC DNA]</scope>
    <source>
        <strain evidence="2 3">Ter331</strain>
    </source>
</reference>
<reference evidence="2 3" key="5">
    <citation type="journal article" date="2011" name="ISME J.">
        <title>Dual transcriptional profiling of a bacterial/fungal confrontation: Collimonas fungivorans versus Aspergillus niger.</title>
        <authorList>
            <person name="Mela F."/>
            <person name="Fritsche K."/>
            <person name="de Boer W."/>
            <person name="van Veen J.A."/>
            <person name="de Graaff L.H."/>
            <person name="van den Berg M."/>
            <person name="Leveau J.H."/>
        </authorList>
    </citation>
    <scope>NUCLEOTIDE SEQUENCE [LARGE SCALE GENOMIC DNA]</scope>
    <source>
        <strain evidence="2 3">Ter331</strain>
    </source>
</reference>
<protein>
    <submittedName>
        <fullName evidence="2">Uncharacterized protein</fullName>
    </submittedName>
</protein>
<reference evidence="2 3" key="4">
    <citation type="journal article" date="2010" name="Environ. Microbiol.">
        <title>The bacterial genus Collimonas: mycophagy, weathering and other adaptive solutions to life in oligotrophic soil environments.</title>
        <authorList>
            <person name="Leveau J.H."/>
            <person name="Uroz S."/>
            <person name="de Boer W."/>
        </authorList>
    </citation>
    <scope>NUCLEOTIDE SEQUENCE [LARGE SCALE GENOMIC DNA]</scope>
    <source>
        <strain evidence="2 3">Ter331</strain>
    </source>
</reference>
<dbReference type="EMBL" id="CP002745">
    <property type="protein sequence ID" value="AEK60067.1"/>
    <property type="molecule type" value="Genomic_DNA"/>
</dbReference>
<gene>
    <name evidence="2" type="ordered locus">CFU_0229</name>
</gene>
<reference evidence="2 3" key="3">
    <citation type="journal article" date="2008" name="FEMS Microbiol. Ecol.">
        <title>Identification and characterization of genes underlying chitinolysis in Collimonas fungivorans Ter331.</title>
        <authorList>
            <person name="Fritsche K."/>
            <person name="de Boer W."/>
            <person name="Gerards S."/>
            <person name="van den Berg M."/>
            <person name="van Veen J.A."/>
            <person name="Leveau J.H."/>
        </authorList>
    </citation>
    <scope>NUCLEOTIDE SEQUENCE [LARGE SCALE GENOMIC DNA]</scope>
    <source>
        <strain evidence="2 3">Ter331</strain>
    </source>
</reference>
<dbReference type="KEGG" id="cfu:CFU_0229"/>
<evidence type="ECO:0000313" key="2">
    <source>
        <dbReference type="EMBL" id="AEK60067.1"/>
    </source>
</evidence>
<feature type="compositionally biased region" description="Basic and acidic residues" evidence="1">
    <location>
        <begin position="7"/>
        <end position="30"/>
    </location>
</feature>
<dbReference type="HOGENOM" id="CLU_3402932_0_0_4"/>
<dbReference type="AlphaFoldDB" id="G0AHM8"/>
<proteinExistence type="predicted"/>
<feature type="region of interest" description="Disordered" evidence="1">
    <location>
        <begin position="1"/>
        <end position="30"/>
    </location>
</feature>
<name>G0AHM8_COLFT</name>
<dbReference type="Proteomes" id="UP000008392">
    <property type="component" value="Chromosome"/>
</dbReference>
<evidence type="ECO:0000256" key="1">
    <source>
        <dbReference type="SAM" id="MobiDB-lite"/>
    </source>
</evidence>
<keyword evidence="3" id="KW-1185">Reference proteome</keyword>
<accession>G0AHM8</accession>
<reference evidence="3" key="6">
    <citation type="submission" date="2011-05" db="EMBL/GenBank/DDBJ databases">
        <title>Complete sequence of Collimonas fungivorans Ter331.</title>
        <authorList>
            <person name="Leveau J.H."/>
        </authorList>
    </citation>
    <scope>NUCLEOTIDE SEQUENCE [LARGE SCALE GENOMIC DNA]</scope>
    <source>
        <strain evidence="3">Ter331</strain>
    </source>
</reference>
<reference evidence="2 3" key="2">
    <citation type="journal article" date="2006" name="J. Microbiol. Methods">
        <title>Genomic flank-sequencing of plasposon insertion sites for rapid identification of functional genes.</title>
        <authorList>
            <person name="Leveau J.H."/>
            <person name="Gerards S."/>
            <person name="Fritsche K."/>
            <person name="Zondag G."/>
            <person name="van Veen J.A."/>
        </authorList>
    </citation>
    <scope>NUCLEOTIDE SEQUENCE [LARGE SCALE GENOMIC DNA]</scope>
    <source>
        <strain evidence="2 3">Ter331</strain>
    </source>
</reference>
<organism evidence="2 3">
    <name type="scientific">Collimonas fungivorans (strain Ter331)</name>
    <dbReference type="NCBI Taxonomy" id="1005048"/>
    <lineage>
        <taxon>Bacteria</taxon>
        <taxon>Pseudomonadati</taxon>
        <taxon>Pseudomonadota</taxon>
        <taxon>Betaproteobacteria</taxon>
        <taxon>Burkholderiales</taxon>
        <taxon>Oxalobacteraceae</taxon>
        <taxon>Collimonas</taxon>
    </lineage>
</organism>